<protein>
    <recommendedName>
        <fullName evidence="2">Alpha/beta hydrolase fold-3 domain-containing protein</fullName>
    </recommendedName>
</protein>
<dbReference type="AlphaFoldDB" id="A0AAD8VYR8"/>
<evidence type="ECO:0000256" key="1">
    <source>
        <dbReference type="SAM" id="MobiDB-lite"/>
    </source>
</evidence>
<dbReference type="PANTHER" id="PTHR23024:SF490">
    <property type="entry name" value="ALPHA_BETA HYDROLASE FOLD-3 DOMAIN-CONTAINING PROTEIN"/>
    <property type="match status" value="1"/>
</dbReference>
<evidence type="ECO:0000313" key="4">
    <source>
        <dbReference type="Proteomes" id="UP001231189"/>
    </source>
</evidence>
<comment type="caution">
    <text evidence="3">The sequence shown here is derived from an EMBL/GenBank/DDBJ whole genome shotgun (WGS) entry which is preliminary data.</text>
</comment>
<sequence length="285" mass="30643">MPSAAAATAPSIAASTPSPTACSRVHADNRPDSGVGSADCTVDPSRGLWARVFSPRAAPSPRPPLPLVVYFHSGGFAVFSAGQCYFDPFCRRLCRGVGAVVVSVQYRLAPEYPYPAAADDATGTLLFIDANGFPGLDDGVPVDLDLQLLPRRGERWWHHNPERGQPLGCSHAPPRLQLRACASPASCPCCGKYRTLILPFFGGEERTESELRLDGVAPIVNLRRSDFWWKAFLPAGATRDQSAAHMTDVEEELHADIDGQLLSHLVGQALRGCLVLLIVVLGHPN</sequence>
<feature type="compositionally biased region" description="Low complexity" evidence="1">
    <location>
        <begin position="1"/>
        <end position="21"/>
    </location>
</feature>
<dbReference type="Gene3D" id="3.40.50.1820">
    <property type="entry name" value="alpha/beta hydrolase"/>
    <property type="match status" value="1"/>
</dbReference>
<evidence type="ECO:0000313" key="3">
    <source>
        <dbReference type="EMBL" id="KAK1626131.1"/>
    </source>
</evidence>
<accession>A0AAD8VYR8</accession>
<name>A0AAD8VYR8_LOLMU</name>
<organism evidence="3 4">
    <name type="scientific">Lolium multiflorum</name>
    <name type="common">Italian ryegrass</name>
    <name type="synonym">Lolium perenne subsp. multiflorum</name>
    <dbReference type="NCBI Taxonomy" id="4521"/>
    <lineage>
        <taxon>Eukaryota</taxon>
        <taxon>Viridiplantae</taxon>
        <taxon>Streptophyta</taxon>
        <taxon>Embryophyta</taxon>
        <taxon>Tracheophyta</taxon>
        <taxon>Spermatophyta</taxon>
        <taxon>Magnoliopsida</taxon>
        <taxon>Liliopsida</taxon>
        <taxon>Poales</taxon>
        <taxon>Poaceae</taxon>
        <taxon>BOP clade</taxon>
        <taxon>Pooideae</taxon>
        <taxon>Poodae</taxon>
        <taxon>Poeae</taxon>
        <taxon>Poeae Chloroplast Group 2 (Poeae type)</taxon>
        <taxon>Loliodinae</taxon>
        <taxon>Loliinae</taxon>
        <taxon>Lolium</taxon>
    </lineage>
</organism>
<reference evidence="3" key="1">
    <citation type="submission" date="2023-07" db="EMBL/GenBank/DDBJ databases">
        <title>A chromosome-level genome assembly of Lolium multiflorum.</title>
        <authorList>
            <person name="Chen Y."/>
            <person name="Copetti D."/>
            <person name="Kolliker R."/>
            <person name="Studer B."/>
        </authorList>
    </citation>
    <scope>NUCLEOTIDE SEQUENCE</scope>
    <source>
        <strain evidence="3">02402/16</strain>
        <tissue evidence="3">Leaf</tissue>
    </source>
</reference>
<dbReference type="EMBL" id="JAUUTY010000005">
    <property type="protein sequence ID" value="KAK1626131.1"/>
    <property type="molecule type" value="Genomic_DNA"/>
</dbReference>
<dbReference type="SUPFAM" id="SSF53474">
    <property type="entry name" value="alpha/beta-Hydrolases"/>
    <property type="match status" value="1"/>
</dbReference>
<dbReference type="Pfam" id="PF07859">
    <property type="entry name" value="Abhydrolase_3"/>
    <property type="match status" value="1"/>
</dbReference>
<proteinExistence type="predicted"/>
<dbReference type="PANTHER" id="PTHR23024">
    <property type="entry name" value="ARYLACETAMIDE DEACETYLASE"/>
    <property type="match status" value="1"/>
</dbReference>
<evidence type="ECO:0000259" key="2">
    <source>
        <dbReference type="Pfam" id="PF07859"/>
    </source>
</evidence>
<dbReference type="InterPro" id="IPR029058">
    <property type="entry name" value="AB_hydrolase_fold"/>
</dbReference>
<dbReference type="InterPro" id="IPR013094">
    <property type="entry name" value="AB_hydrolase_3"/>
</dbReference>
<dbReference type="GO" id="GO:0016787">
    <property type="term" value="F:hydrolase activity"/>
    <property type="evidence" value="ECO:0007669"/>
    <property type="project" value="InterPro"/>
</dbReference>
<gene>
    <name evidence="3" type="ORF">QYE76_000446</name>
</gene>
<keyword evidence="4" id="KW-1185">Reference proteome</keyword>
<dbReference type="InterPro" id="IPR050466">
    <property type="entry name" value="Carboxylest/Gibb_receptor"/>
</dbReference>
<feature type="region of interest" description="Disordered" evidence="1">
    <location>
        <begin position="1"/>
        <end position="39"/>
    </location>
</feature>
<dbReference type="Proteomes" id="UP001231189">
    <property type="component" value="Unassembled WGS sequence"/>
</dbReference>
<feature type="domain" description="Alpha/beta hydrolase fold-3" evidence="2">
    <location>
        <begin position="68"/>
        <end position="131"/>
    </location>
</feature>